<feature type="chain" id="PRO_5045588394" evidence="2">
    <location>
        <begin position="23"/>
        <end position="976"/>
    </location>
</feature>
<dbReference type="InterPro" id="IPR058831">
    <property type="entry name" value="LolA-like_dom_2nd"/>
</dbReference>
<dbReference type="SMART" id="SM00473">
    <property type="entry name" value="PAN_AP"/>
    <property type="match status" value="4"/>
</dbReference>
<accession>A0ABM1SXW2</accession>
<keyword evidence="4" id="KW-1185">Reference proteome</keyword>
<reference evidence="5" key="1">
    <citation type="submission" date="2025-08" db="UniProtKB">
        <authorList>
            <consortium name="RefSeq"/>
        </authorList>
    </citation>
    <scope>IDENTIFICATION</scope>
    <source>
        <tissue evidence="5">Muscle</tissue>
    </source>
</reference>
<feature type="domain" description="Apple" evidence="3">
    <location>
        <begin position="542"/>
        <end position="620"/>
    </location>
</feature>
<dbReference type="SUPFAM" id="SSF57414">
    <property type="entry name" value="Hairpin loop containing domain-like"/>
    <property type="match status" value="2"/>
</dbReference>
<dbReference type="Gene3D" id="3.50.4.10">
    <property type="entry name" value="Hepatocyte Growth Factor"/>
    <property type="match status" value="2"/>
</dbReference>
<sequence length="976" mass="111221">MKRLGVFAAIFLLTLFFKQVYGLCIENPSNEDLAFPNIFDFAVSKLGYQVTVEINEKDKKESFFIEEHYDIFNKRGRLDILKNGTRMLYAYYEETDEFFNIIGKGPCNVTSISSIKNPFDKYWIDREIDRVLLGPSAMFRHGYLDYKESKELMAYMGKESIPGVRDMTVNRWRQCLDNNQTQIDYYFLDSTWENYLGDKNLPIPLRIVIKSKDIERQFEFLNFVPFIENPSKVFQIPTGLGCKRLAQGLKKPVDLSKSSLMLNAELIYVPKKEETDKAYSYSINFNVIYDRDSEHMAHTYNKWERSSTAEAVPVKSSLMDVYGFKDKTLYTIDLDYKNCSISRPASYEPKVYLPFKRELLLTNPNILIGNDGFYYMGESEERNIPVSVFEKKINMFPLGPNILSAFVVITRYYTSNDVSYGSNRIETQVPIRVTLRAYDDLNDPKLTDLITINVAYFSTELYDMEKNFDVSSCFVDSSMSRWFQMSFPLNAYDILKSFPTVAAIKQNFLQQAKSTAGISALRIPKVMVNFSPNEMFITALLLERSPYFLDFDSIEGKGLRDPSTTIGITTSEDCAKACLESFAECLGFAYCGATCYFTSKEFSEKITYDDNDCDFYKRLITQEDAPPTMDVVASRLSGSIRRGEFFFTIRTADDETTYKALEFYDRLGSGINDYEQLPSGFLDSKFTVYKYTTKFDKNESDDIKGLGRVTFVDCKRACINSPLCESLSYCNINGECLLSTKHSSEIPDKHMAKDTQCVVLSRNYVDAYERLPGITIGSKPKKAFNISDLNECAKACSTEGSFQCKSFDHCPQSKDKEYTCLLHETHFLDAKDKIVGDKAKVCGHYSRNYIYDFKRTDGKKVDGATVIELQNVTAKVCAKRCVENADFNCQSFDFCQATPLDKSTCLLIGKGNSKMNFIEAPVCAHYEYLGIRGPSSSEGSRYSTGLGIGLAFFFIILGIILGAVAVFLYGYRKANK</sequence>
<keyword evidence="2" id="KW-0732">Signal</keyword>
<gene>
    <name evidence="5" type="primary">LOC106464551</name>
</gene>
<evidence type="ECO:0000256" key="2">
    <source>
        <dbReference type="SAM" id="SignalP"/>
    </source>
</evidence>
<evidence type="ECO:0000256" key="1">
    <source>
        <dbReference type="SAM" id="Phobius"/>
    </source>
</evidence>
<feature type="transmembrane region" description="Helical" evidence="1">
    <location>
        <begin position="946"/>
        <end position="971"/>
    </location>
</feature>
<dbReference type="Pfam" id="PF25898">
    <property type="entry name" value="LolA_2nd_metazoa"/>
    <property type="match status" value="1"/>
</dbReference>
<feature type="domain" description="Apple" evidence="3">
    <location>
        <begin position="757"/>
        <end position="835"/>
    </location>
</feature>
<dbReference type="RefSeq" id="XP_022248468.1">
    <property type="nucleotide sequence ID" value="XM_022392760.1"/>
</dbReference>
<evidence type="ECO:0000313" key="5">
    <source>
        <dbReference type="RefSeq" id="XP_022248468.1"/>
    </source>
</evidence>
<keyword evidence="1" id="KW-0812">Transmembrane</keyword>
<keyword evidence="1" id="KW-0472">Membrane</keyword>
<dbReference type="InterPro" id="IPR003609">
    <property type="entry name" value="Pan_app"/>
</dbReference>
<dbReference type="PANTHER" id="PTHR36902">
    <property type="entry name" value="ENRICHED IN SURFACE-LABELED PROTEOME PROTEIN 9"/>
    <property type="match status" value="1"/>
</dbReference>
<protein>
    <submittedName>
        <fullName evidence="5">Uncharacterized protein LOC106464551</fullName>
    </submittedName>
</protein>
<dbReference type="PANTHER" id="PTHR36902:SF1">
    <property type="entry name" value="ENRICHED IN SURFACE-LABELED PROTEOME PROTEIN 9"/>
    <property type="match status" value="1"/>
</dbReference>
<feature type="signal peptide" evidence="2">
    <location>
        <begin position="1"/>
        <end position="22"/>
    </location>
</feature>
<dbReference type="GeneID" id="106464551"/>
<organism evidence="4 5">
    <name type="scientific">Limulus polyphemus</name>
    <name type="common">Atlantic horseshoe crab</name>
    <dbReference type="NCBI Taxonomy" id="6850"/>
    <lineage>
        <taxon>Eukaryota</taxon>
        <taxon>Metazoa</taxon>
        <taxon>Ecdysozoa</taxon>
        <taxon>Arthropoda</taxon>
        <taxon>Chelicerata</taxon>
        <taxon>Merostomata</taxon>
        <taxon>Xiphosura</taxon>
        <taxon>Limulidae</taxon>
        <taxon>Limulus</taxon>
    </lineage>
</organism>
<dbReference type="Pfam" id="PF00024">
    <property type="entry name" value="PAN_1"/>
    <property type="match status" value="2"/>
</dbReference>
<evidence type="ECO:0000313" key="4">
    <source>
        <dbReference type="Proteomes" id="UP000694941"/>
    </source>
</evidence>
<proteinExistence type="predicted"/>
<keyword evidence="1" id="KW-1133">Transmembrane helix</keyword>
<name>A0ABM1SXW2_LIMPO</name>
<dbReference type="Proteomes" id="UP000694941">
    <property type="component" value="Unplaced"/>
</dbReference>
<dbReference type="PROSITE" id="PS50948">
    <property type="entry name" value="PAN"/>
    <property type="match status" value="3"/>
</dbReference>
<feature type="domain" description="Apple" evidence="3">
    <location>
        <begin position="842"/>
        <end position="923"/>
    </location>
</feature>
<evidence type="ECO:0000259" key="3">
    <source>
        <dbReference type="PROSITE" id="PS50948"/>
    </source>
</evidence>